<evidence type="ECO:0000313" key="2">
    <source>
        <dbReference type="Proteomes" id="UP001549019"/>
    </source>
</evidence>
<evidence type="ECO:0000313" key="1">
    <source>
        <dbReference type="EMBL" id="MET3110861.1"/>
    </source>
</evidence>
<protein>
    <submittedName>
        <fullName evidence="1">Uncharacterized protein</fullName>
    </submittedName>
</protein>
<name>A0ABV2E8X4_9STAP</name>
<organism evidence="1 2">
    <name type="scientific">Salinicoccus halitifaciens</name>
    <dbReference type="NCBI Taxonomy" id="1073415"/>
    <lineage>
        <taxon>Bacteria</taxon>
        <taxon>Bacillati</taxon>
        <taxon>Bacillota</taxon>
        <taxon>Bacilli</taxon>
        <taxon>Bacillales</taxon>
        <taxon>Staphylococcaceae</taxon>
        <taxon>Salinicoccus</taxon>
    </lineage>
</organism>
<dbReference type="EMBL" id="JBDZDV010000002">
    <property type="protein sequence ID" value="MET3110861.1"/>
    <property type="molecule type" value="Genomic_DNA"/>
</dbReference>
<keyword evidence="2" id="KW-1185">Reference proteome</keyword>
<accession>A0ABV2E8X4</accession>
<sequence>MELILMPINLGEITMKFSIMLRKFEESNEYKTWFKPKMKEGNL</sequence>
<gene>
    <name evidence="1" type="ORF">ABHD89_001263</name>
</gene>
<proteinExistence type="predicted"/>
<dbReference type="RefSeq" id="WP_269063286.1">
    <property type="nucleotide sequence ID" value="NZ_JAJNCU010000003.1"/>
</dbReference>
<comment type="caution">
    <text evidence="1">The sequence shown here is derived from an EMBL/GenBank/DDBJ whole genome shotgun (WGS) entry which is preliminary data.</text>
</comment>
<dbReference type="Proteomes" id="UP001549019">
    <property type="component" value="Unassembled WGS sequence"/>
</dbReference>
<reference evidence="1 2" key="1">
    <citation type="submission" date="2024-05" db="EMBL/GenBank/DDBJ databases">
        <title>Genomic Encyclopedia of Type Strains, Phase IV (KMG-IV): sequencing the most valuable type-strain genomes for metagenomic binning, comparative biology and taxonomic classification.</title>
        <authorList>
            <person name="Goeker M."/>
        </authorList>
    </citation>
    <scope>NUCLEOTIDE SEQUENCE [LARGE SCALE GENOMIC DNA]</scope>
    <source>
        <strain evidence="1 2">DSM 25286</strain>
    </source>
</reference>